<proteinExistence type="predicted"/>
<reference evidence="2" key="1">
    <citation type="journal article" date="2018" name="DNA Res.">
        <title>Multiple hybrid de novo genome assembly of finger millet, an orphan allotetraploid crop.</title>
        <authorList>
            <person name="Hatakeyama M."/>
            <person name="Aluri S."/>
            <person name="Balachadran M.T."/>
            <person name="Sivarajan S.R."/>
            <person name="Patrignani A."/>
            <person name="Gruter S."/>
            <person name="Poveda L."/>
            <person name="Shimizu-Inatsugi R."/>
            <person name="Baeten J."/>
            <person name="Francoijs K.J."/>
            <person name="Nataraja K.N."/>
            <person name="Reddy Y.A.N."/>
            <person name="Phadnis S."/>
            <person name="Ravikumar R.L."/>
            <person name="Schlapbach R."/>
            <person name="Sreeman S.M."/>
            <person name="Shimizu K.K."/>
        </authorList>
    </citation>
    <scope>NUCLEOTIDE SEQUENCE</scope>
</reference>
<feature type="transmembrane region" description="Helical" evidence="1">
    <location>
        <begin position="113"/>
        <end position="135"/>
    </location>
</feature>
<sequence length="165" mass="18418">MQPAVNSAVVQPQTQCRGGWCVWARITLVLVLFLGFTGCFAVAAYRARHHHRDLAYALAIYFLLVLLVCCLVKLEQLRRDPARRRRVRVAVWVVSVTLANTFASRVAELMPVLALKMVVWAVATVVTGIAFYYLFCGTSDAGCCDVEHGRRPETAVHELSPEEKV</sequence>
<protein>
    <submittedName>
        <fullName evidence="2">Uncharacterized protein</fullName>
    </submittedName>
</protein>
<comment type="caution">
    <text evidence="2">The sequence shown here is derived from an EMBL/GenBank/DDBJ whole genome shotgun (WGS) entry which is preliminary data.</text>
</comment>
<evidence type="ECO:0000313" key="2">
    <source>
        <dbReference type="EMBL" id="GJN05591.1"/>
    </source>
</evidence>
<dbReference type="PANTHER" id="PTHR46610:SF18">
    <property type="entry name" value="OS01G0183850 PROTEIN"/>
    <property type="match status" value="1"/>
</dbReference>
<feature type="transmembrane region" description="Helical" evidence="1">
    <location>
        <begin position="22"/>
        <end position="43"/>
    </location>
</feature>
<keyword evidence="1" id="KW-0472">Membrane</keyword>
<dbReference type="EMBL" id="BQKI01000012">
    <property type="protein sequence ID" value="GJN05591.1"/>
    <property type="molecule type" value="Genomic_DNA"/>
</dbReference>
<dbReference type="Pfam" id="PF20100">
    <property type="entry name" value="DUF6490"/>
    <property type="match status" value="1"/>
</dbReference>
<dbReference type="AlphaFoldDB" id="A0AAV5D550"/>
<feature type="transmembrane region" description="Helical" evidence="1">
    <location>
        <begin position="55"/>
        <end position="74"/>
    </location>
</feature>
<dbReference type="InterPro" id="IPR045501">
    <property type="entry name" value="DUF6490"/>
</dbReference>
<keyword evidence="1" id="KW-1133">Transmembrane helix</keyword>
<reference evidence="2" key="2">
    <citation type="submission" date="2021-12" db="EMBL/GenBank/DDBJ databases">
        <title>Resequencing data analysis of finger millet.</title>
        <authorList>
            <person name="Hatakeyama M."/>
            <person name="Aluri S."/>
            <person name="Balachadran M.T."/>
            <person name="Sivarajan S.R."/>
            <person name="Poveda L."/>
            <person name="Shimizu-Inatsugi R."/>
            <person name="Schlapbach R."/>
            <person name="Sreeman S.M."/>
            <person name="Shimizu K.K."/>
        </authorList>
    </citation>
    <scope>NUCLEOTIDE SEQUENCE</scope>
</reference>
<dbReference type="Proteomes" id="UP001054889">
    <property type="component" value="Unassembled WGS sequence"/>
</dbReference>
<feature type="transmembrane region" description="Helical" evidence="1">
    <location>
        <begin position="86"/>
        <end position="107"/>
    </location>
</feature>
<dbReference type="PANTHER" id="PTHR46610">
    <property type="entry name" value="OS05G0181300 PROTEIN"/>
    <property type="match status" value="1"/>
</dbReference>
<gene>
    <name evidence="2" type="primary">ga23234</name>
    <name evidence="2" type="ORF">PR202_ga23234</name>
</gene>
<keyword evidence="3" id="KW-1185">Reference proteome</keyword>
<evidence type="ECO:0000256" key="1">
    <source>
        <dbReference type="SAM" id="Phobius"/>
    </source>
</evidence>
<name>A0AAV5D550_ELECO</name>
<accession>A0AAV5D550</accession>
<evidence type="ECO:0000313" key="3">
    <source>
        <dbReference type="Proteomes" id="UP001054889"/>
    </source>
</evidence>
<organism evidence="2 3">
    <name type="scientific">Eleusine coracana subsp. coracana</name>
    <dbReference type="NCBI Taxonomy" id="191504"/>
    <lineage>
        <taxon>Eukaryota</taxon>
        <taxon>Viridiplantae</taxon>
        <taxon>Streptophyta</taxon>
        <taxon>Embryophyta</taxon>
        <taxon>Tracheophyta</taxon>
        <taxon>Spermatophyta</taxon>
        <taxon>Magnoliopsida</taxon>
        <taxon>Liliopsida</taxon>
        <taxon>Poales</taxon>
        <taxon>Poaceae</taxon>
        <taxon>PACMAD clade</taxon>
        <taxon>Chloridoideae</taxon>
        <taxon>Cynodonteae</taxon>
        <taxon>Eleusininae</taxon>
        <taxon>Eleusine</taxon>
    </lineage>
</organism>
<keyword evidence="1" id="KW-0812">Transmembrane</keyword>